<dbReference type="AlphaFoldDB" id="G8P0W2"/>
<evidence type="ECO:0000256" key="4">
    <source>
        <dbReference type="SAM" id="MobiDB-lite"/>
    </source>
</evidence>
<dbReference type="InterPro" id="IPR036388">
    <property type="entry name" value="WH-like_DNA-bd_sf"/>
</dbReference>
<dbReference type="PROSITE" id="PS51118">
    <property type="entry name" value="HTH_HXLR"/>
    <property type="match status" value="1"/>
</dbReference>
<dbReference type="EMBL" id="CP003130">
    <property type="protein sequence ID" value="AEU35809.1"/>
    <property type="molecule type" value="Genomic_DNA"/>
</dbReference>
<keyword evidence="2" id="KW-0238">DNA-binding</keyword>
<feature type="domain" description="HTH hxlR-type" evidence="5">
    <location>
        <begin position="43"/>
        <end position="140"/>
    </location>
</feature>
<dbReference type="KEGG" id="gma:AciX8_1466"/>
<accession>G8P0W2</accession>
<dbReference type="OrthoDB" id="9791143at2"/>
<protein>
    <submittedName>
        <fullName evidence="6">Transcriptional regulator, HxlR family</fullName>
    </submittedName>
</protein>
<dbReference type="eggNOG" id="COG1733">
    <property type="taxonomic scope" value="Bacteria"/>
</dbReference>
<keyword evidence="3" id="KW-0804">Transcription</keyword>
<dbReference type="HOGENOM" id="CLU_111585_2_1_0"/>
<proteinExistence type="predicted"/>
<dbReference type="GO" id="GO:0003677">
    <property type="term" value="F:DNA binding"/>
    <property type="evidence" value="ECO:0007669"/>
    <property type="project" value="UniProtKB-KW"/>
</dbReference>
<dbReference type="Gene3D" id="1.10.10.10">
    <property type="entry name" value="Winged helix-like DNA-binding domain superfamily/Winged helix DNA-binding domain"/>
    <property type="match status" value="1"/>
</dbReference>
<evidence type="ECO:0000256" key="1">
    <source>
        <dbReference type="ARBA" id="ARBA00023015"/>
    </source>
</evidence>
<gene>
    <name evidence="6" type="ordered locus">AciX8_1466</name>
</gene>
<dbReference type="InterPro" id="IPR036390">
    <property type="entry name" value="WH_DNA-bd_sf"/>
</dbReference>
<evidence type="ECO:0000256" key="2">
    <source>
        <dbReference type="ARBA" id="ARBA00023125"/>
    </source>
</evidence>
<evidence type="ECO:0000313" key="6">
    <source>
        <dbReference type="EMBL" id="AEU35809.1"/>
    </source>
</evidence>
<dbReference type="InterPro" id="IPR002577">
    <property type="entry name" value="HTH_HxlR"/>
</dbReference>
<name>G8P0W2_GRAMM</name>
<feature type="region of interest" description="Disordered" evidence="4">
    <location>
        <begin position="19"/>
        <end position="40"/>
    </location>
</feature>
<keyword evidence="7" id="KW-1185">Reference proteome</keyword>
<dbReference type="PANTHER" id="PTHR33204">
    <property type="entry name" value="TRANSCRIPTIONAL REGULATOR, MARR FAMILY"/>
    <property type="match status" value="1"/>
</dbReference>
<keyword evidence="1" id="KW-0805">Transcription regulation</keyword>
<dbReference type="Proteomes" id="UP000007113">
    <property type="component" value="Chromosome"/>
</dbReference>
<evidence type="ECO:0000256" key="3">
    <source>
        <dbReference type="ARBA" id="ARBA00023163"/>
    </source>
</evidence>
<dbReference type="Pfam" id="PF01638">
    <property type="entry name" value="HxlR"/>
    <property type="match status" value="1"/>
</dbReference>
<dbReference type="SUPFAM" id="SSF46785">
    <property type="entry name" value="Winged helix' DNA-binding domain"/>
    <property type="match status" value="1"/>
</dbReference>
<sequence length="149" mass="17130">MSSPRLPVKKADLSHLVTSKEPAAVKRAAKKPKPEAKREHQDCAIRNVLDRIGDKWSYLIVMKLQKPQRFGALRRDISDISQRMLTETLRSLQRDGLIERTVFPTTPPSVEYKLTKLGCSLFDQMGVLVEWAERNQAKILSSREIFDRK</sequence>
<dbReference type="RefSeq" id="WP_014264688.1">
    <property type="nucleotide sequence ID" value="NC_016631.1"/>
</dbReference>
<dbReference type="PANTHER" id="PTHR33204:SF39">
    <property type="entry name" value="TRANSCRIPTIONAL REGULATORY PROTEIN"/>
    <property type="match status" value="1"/>
</dbReference>
<reference evidence="6 7" key="1">
    <citation type="submission" date="2011-11" db="EMBL/GenBank/DDBJ databases">
        <title>Complete sequence of Granulicella mallensis MP5ACTX8.</title>
        <authorList>
            <consortium name="US DOE Joint Genome Institute"/>
            <person name="Lucas S."/>
            <person name="Copeland A."/>
            <person name="Lapidus A."/>
            <person name="Cheng J.-F."/>
            <person name="Goodwin L."/>
            <person name="Pitluck S."/>
            <person name="Peters L."/>
            <person name="Lu M."/>
            <person name="Detter J.C."/>
            <person name="Han C."/>
            <person name="Tapia R."/>
            <person name="Land M."/>
            <person name="Hauser L."/>
            <person name="Kyrpides N."/>
            <person name="Ivanova N."/>
            <person name="Mikhailova N."/>
            <person name="Pagani I."/>
            <person name="Rawat S."/>
            <person name="Mannisto M."/>
            <person name="Haggblom M."/>
            <person name="Woyke T."/>
        </authorList>
    </citation>
    <scope>NUCLEOTIDE SEQUENCE [LARGE SCALE GENOMIC DNA]</scope>
    <source>
        <strain evidence="7">ATCC BAA-1857 / DSM 23137 / MP5ACTX8</strain>
    </source>
</reference>
<organism evidence="6 7">
    <name type="scientific">Granulicella mallensis (strain ATCC BAA-1857 / DSM 23137 / MP5ACTX8)</name>
    <dbReference type="NCBI Taxonomy" id="682795"/>
    <lineage>
        <taxon>Bacteria</taxon>
        <taxon>Pseudomonadati</taxon>
        <taxon>Acidobacteriota</taxon>
        <taxon>Terriglobia</taxon>
        <taxon>Terriglobales</taxon>
        <taxon>Acidobacteriaceae</taxon>
        <taxon>Granulicella</taxon>
    </lineage>
</organism>
<evidence type="ECO:0000259" key="5">
    <source>
        <dbReference type="PROSITE" id="PS51118"/>
    </source>
</evidence>
<evidence type="ECO:0000313" key="7">
    <source>
        <dbReference type="Proteomes" id="UP000007113"/>
    </source>
</evidence>